<proteinExistence type="inferred from homology"/>
<evidence type="ECO:0000256" key="2">
    <source>
        <dbReference type="SAM" id="MobiDB-lite"/>
    </source>
</evidence>
<evidence type="ECO:0000256" key="1">
    <source>
        <dbReference type="ARBA" id="ARBA00006068"/>
    </source>
</evidence>
<dbReference type="OrthoDB" id="9782542at2"/>
<dbReference type="Pfam" id="PF13399">
    <property type="entry name" value="LytR_C"/>
    <property type="match status" value="1"/>
</dbReference>
<keyword evidence="7" id="KW-1185">Reference proteome</keyword>
<dbReference type="Proteomes" id="UP000279275">
    <property type="component" value="Unassembled WGS sequence"/>
</dbReference>
<gene>
    <name evidence="6" type="ORF">EBN03_13455</name>
</gene>
<name>A0A3M2L5S6_9NOCA</name>
<evidence type="ECO:0000256" key="3">
    <source>
        <dbReference type="SAM" id="Phobius"/>
    </source>
</evidence>
<keyword evidence="3" id="KW-0812">Transmembrane</keyword>
<dbReference type="EMBL" id="RFFH01000004">
    <property type="protein sequence ID" value="RMI32917.1"/>
    <property type="molecule type" value="Genomic_DNA"/>
</dbReference>
<dbReference type="Pfam" id="PF03816">
    <property type="entry name" value="LytR_cpsA_psr"/>
    <property type="match status" value="1"/>
</dbReference>
<protein>
    <submittedName>
        <fullName evidence="6">LytR family transcriptional regulator</fullName>
    </submittedName>
</protein>
<organism evidence="6 7">
    <name type="scientific">Nocardia stercoris</name>
    <dbReference type="NCBI Taxonomy" id="2483361"/>
    <lineage>
        <taxon>Bacteria</taxon>
        <taxon>Bacillati</taxon>
        <taxon>Actinomycetota</taxon>
        <taxon>Actinomycetes</taxon>
        <taxon>Mycobacteriales</taxon>
        <taxon>Nocardiaceae</taxon>
        <taxon>Nocardia</taxon>
    </lineage>
</organism>
<dbReference type="InterPro" id="IPR004474">
    <property type="entry name" value="LytR_CpsA_psr"/>
</dbReference>
<keyword evidence="3" id="KW-1133">Transmembrane helix</keyword>
<evidence type="ECO:0000259" key="5">
    <source>
        <dbReference type="Pfam" id="PF13399"/>
    </source>
</evidence>
<feature type="domain" description="LytR/CpsA/Psr regulator C-terminal" evidence="5">
    <location>
        <begin position="422"/>
        <end position="502"/>
    </location>
</feature>
<evidence type="ECO:0000313" key="6">
    <source>
        <dbReference type="EMBL" id="RMI32917.1"/>
    </source>
</evidence>
<feature type="compositionally biased region" description="Basic residues" evidence="2">
    <location>
        <begin position="23"/>
        <end position="36"/>
    </location>
</feature>
<keyword evidence="3" id="KW-0472">Membrane</keyword>
<dbReference type="Gene3D" id="3.40.630.190">
    <property type="entry name" value="LCP protein"/>
    <property type="match status" value="1"/>
</dbReference>
<dbReference type="NCBIfam" id="TIGR00350">
    <property type="entry name" value="lytR_cpsA_psr"/>
    <property type="match status" value="1"/>
</dbReference>
<feature type="transmembrane region" description="Helical" evidence="3">
    <location>
        <begin position="44"/>
        <end position="68"/>
    </location>
</feature>
<dbReference type="AlphaFoldDB" id="A0A3M2L5S6"/>
<dbReference type="Gene3D" id="3.30.70.2390">
    <property type="match status" value="1"/>
</dbReference>
<dbReference type="PANTHER" id="PTHR33392">
    <property type="entry name" value="POLYISOPRENYL-TEICHOIC ACID--PEPTIDOGLYCAN TEICHOIC ACID TRANSFERASE TAGU"/>
    <property type="match status" value="1"/>
</dbReference>
<dbReference type="InterPro" id="IPR027381">
    <property type="entry name" value="LytR/CpsA/Psr_C"/>
</dbReference>
<feature type="compositionally biased region" description="Low complexity" evidence="2">
    <location>
        <begin position="537"/>
        <end position="550"/>
    </location>
</feature>
<reference evidence="6 7" key="1">
    <citation type="submission" date="2018-10" db="EMBL/GenBank/DDBJ databases">
        <title>Isolation from cow dung.</title>
        <authorList>
            <person name="Ling L."/>
        </authorList>
    </citation>
    <scope>NUCLEOTIDE SEQUENCE [LARGE SCALE GENOMIC DNA]</scope>
    <source>
        <strain evidence="6 7">NEAU-LL90</strain>
    </source>
</reference>
<dbReference type="InterPro" id="IPR050922">
    <property type="entry name" value="LytR/CpsA/Psr_CW_biosynth"/>
</dbReference>
<feature type="region of interest" description="Disordered" evidence="2">
    <location>
        <begin position="1"/>
        <end position="41"/>
    </location>
</feature>
<feature type="region of interest" description="Disordered" evidence="2">
    <location>
        <begin position="506"/>
        <end position="565"/>
    </location>
</feature>
<feature type="compositionally biased region" description="Low complexity" evidence="2">
    <location>
        <begin position="514"/>
        <end position="529"/>
    </location>
</feature>
<feature type="domain" description="Cell envelope-related transcriptional attenuator" evidence="4">
    <location>
        <begin position="132"/>
        <end position="315"/>
    </location>
</feature>
<dbReference type="RefSeq" id="WP_122188302.1">
    <property type="nucleotide sequence ID" value="NZ_RFFH01000004.1"/>
</dbReference>
<evidence type="ECO:0000313" key="7">
    <source>
        <dbReference type="Proteomes" id="UP000279275"/>
    </source>
</evidence>
<sequence>MKYAGDSRQGRPVDPDPVTTRLPPHRGGRATGRRAARQQQEKRTLWAVGRSLVALSAVTVLVGTGAAWEGYRQAVSGVTKSNALGDGPKSTGAAQNILIMGLDSRLDEKGNPLPQEMYDALHAGDDSVGGYNSNVLILLHIPGDGSKATAISIPRDDYVTLAPASCVGGTSPCKDKIKTAYGWAYVGAKDRLAKTISDPQALEQAAREEGRKAEIATIKSFLGNNVPIDHFVEVTLVAFFQIAQAVQPITVCLNERTQDDFSGADFQKGVQDIDASQAMAFVRQRRDPDESLNFTDLDRTRRQQAFIVALAHKLAQSGAVSSPSTLRNLLDVAKQNIAIDDKLDMLQFVQHASTLVSGGITMYTLPVQDFGDAPNVNGDLESINIVDMNQIHGIVKDIMAGSGPPSPTTTAAPTSVPAAAGVTVNVINGSGEQGLAARLETALAGKGFTPGKPTSDEARATSSLTYGAGAEQAATALATQLGLTAKASAAREDNTIQLIVGTEDATSGPIADLAGPAPDSSSSSAATTTAPPPPPVNATATGANAPAPTDLSSMDGNANGVPCVK</sequence>
<comment type="similarity">
    <text evidence="1">Belongs to the LytR/CpsA/Psr (LCP) family.</text>
</comment>
<comment type="caution">
    <text evidence="6">The sequence shown here is derived from an EMBL/GenBank/DDBJ whole genome shotgun (WGS) entry which is preliminary data.</text>
</comment>
<dbReference type="PANTHER" id="PTHR33392:SF6">
    <property type="entry name" value="POLYISOPRENYL-TEICHOIC ACID--PEPTIDOGLYCAN TEICHOIC ACID TRANSFERASE TAGU"/>
    <property type="match status" value="1"/>
</dbReference>
<accession>A0A3M2L5S6</accession>
<evidence type="ECO:0000259" key="4">
    <source>
        <dbReference type="Pfam" id="PF03816"/>
    </source>
</evidence>